<dbReference type="Gene3D" id="3.30.43.10">
    <property type="entry name" value="Uridine Diphospho-n-acetylenolpyruvylglucosamine Reductase, domain 2"/>
    <property type="match status" value="1"/>
</dbReference>
<protein>
    <submittedName>
        <fullName evidence="1">Uncharacterized protein</fullName>
    </submittedName>
</protein>
<sequence length="100" mass="10900">MAAQMKILSNVDLSAANTLRLPCQAERFAAPTTLTALRQTLAEARREEWPVTLLGAAAMFCFLKHYPVWWCGLICNSTGSISGKGMCLLMSGRGLIGIPW</sequence>
<gene>
    <name evidence="1" type="ORF">HORIV_27050</name>
</gene>
<name>A0ABM7GHZ9_9GAMM</name>
<accession>A0ABM7GHZ9</accession>
<evidence type="ECO:0000313" key="2">
    <source>
        <dbReference type="Proteomes" id="UP000289555"/>
    </source>
</evidence>
<dbReference type="EMBL" id="AP019416">
    <property type="protein sequence ID" value="BBI50284.1"/>
    <property type="molecule type" value="Genomic_DNA"/>
</dbReference>
<organism evidence="1 2">
    <name type="scientific">Vreelandella olivaria</name>
    <dbReference type="NCBI Taxonomy" id="390919"/>
    <lineage>
        <taxon>Bacteria</taxon>
        <taxon>Pseudomonadati</taxon>
        <taxon>Pseudomonadota</taxon>
        <taxon>Gammaproteobacteria</taxon>
        <taxon>Oceanospirillales</taxon>
        <taxon>Halomonadaceae</taxon>
        <taxon>Vreelandella</taxon>
    </lineage>
</organism>
<dbReference type="InterPro" id="IPR016167">
    <property type="entry name" value="FAD-bd_PCMH_sub1"/>
</dbReference>
<proteinExistence type="predicted"/>
<dbReference type="Proteomes" id="UP000289555">
    <property type="component" value="Chromosome"/>
</dbReference>
<reference evidence="2" key="1">
    <citation type="journal article" date="2019" name="Microbiol. Resour. Announc.">
        <title>Complete Genome Sequence of Halomonas olivaria, a Moderately Halophilic Bacterium Isolated from Olive Processing Effluents, Obtained by Nanopore Sequencing.</title>
        <authorList>
            <person name="Nagata S."/>
            <person name="Ii K.M."/>
            <person name="Tsukimi T."/>
            <person name="Miura M.C."/>
            <person name="Galipon J."/>
            <person name="Arakawa K."/>
        </authorList>
    </citation>
    <scope>NUCLEOTIDE SEQUENCE [LARGE SCALE GENOMIC DNA]</scope>
    <source>
        <strain evidence="2">TYRC17</strain>
    </source>
</reference>
<evidence type="ECO:0000313" key="1">
    <source>
        <dbReference type="EMBL" id="BBI50284.1"/>
    </source>
</evidence>
<keyword evidence="2" id="KW-1185">Reference proteome</keyword>